<accession>A0A915XK63</accession>
<organism evidence="1 2">
    <name type="scientific">Desulfolithobacter dissulfuricans</name>
    <dbReference type="NCBI Taxonomy" id="2795293"/>
    <lineage>
        <taxon>Bacteria</taxon>
        <taxon>Pseudomonadati</taxon>
        <taxon>Thermodesulfobacteriota</taxon>
        <taxon>Desulfobulbia</taxon>
        <taxon>Desulfobulbales</taxon>
        <taxon>Desulfobulbaceae</taxon>
        <taxon>Desulfolithobacter</taxon>
    </lineage>
</organism>
<name>A0A915XK63_9BACT</name>
<protein>
    <submittedName>
        <fullName evidence="1">Uncharacterized protein</fullName>
    </submittedName>
</protein>
<dbReference type="Proteomes" id="UP001063350">
    <property type="component" value="Chromosome"/>
</dbReference>
<keyword evidence="2" id="KW-1185">Reference proteome</keyword>
<dbReference type="EMBL" id="AP024233">
    <property type="protein sequence ID" value="BCO07826.1"/>
    <property type="molecule type" value="Genomic_DNA"/>
</dbReference>
<proteinExistence type="predicted"/>
<gene>
    <name evidence="1" type="ORF">GF1_02020</name>
</gene>
<evidence type="ECO:0000313" key="1">
    <source>
        <dbReference type="EMBL" id="BCO07826.1"/>
    </source>
</evidence>
<evidence type="ECO:0000313" key="2">
    <source>
        <dbReference type="Proteomes" id="UP001063350"/>
    </source>
</evidence>
<dbReference type="KEGG" id="ddu:GF1_02020"/>
<sequence>MTAAALMTCSVLPAMAEDSGKISVFSGRDSAVNGFLLSAGLKGLEPEQTGFSFSLQPVPGSERKLFKDGDLLDGQNITLSYEGSSGLLGFSAGYLYTTPDDKSQPTLLLGMSEHTPHDPSRAWYLAVDLSRTFKLDDNISLGIDSKTALMDDPFAEEDNRILSLLLSMPVLIQNRVTITPELQWSRTMSATSDTADPDSANLQVDETTRDVFYGGVSITFSY</sequence>
<dbReference type="AlphaFoldDB" id="A0A915XK63"/>
<reference evidence="1" key="1">
    <citation type="submission" date="2020-12" db="EMBL/GenBank/DDBJ databases">
        <title>Desulfobium dissulfuricans gen. nov., sp. nov., a novel mesophilic, sulfate-reducing bacterium isolated from a deep-sea hydrothermal vent.</title>
        <authorList>
            <person name="Hashimoto Y."/>
            <person name="Tame A."/>
            <person name="Sawayama S."/>
            <person name="Miyazaki J."/>
            <person name="Takai K."/>
            <person name="Nakagawa S."/>
        </authorList>
    </citation>
    <scope>NUCLEOTIDE SEQUENCE</scope>
    <source>
        <strain evidence="1">GF1</strain>
    </source>
</reference>